<dbReference type="AlphaFoldDB" id="A0A6J0USN0"/>
<dbReference type="RefSeq" id="XP_020662983.2">
    <property type="nucleotide sequence ID" value="XM_020807324.2"/>
</dbReference>
<sequence>MCLSLASSLLAVGVALIHMVSPEPGSCANVTITQTYNLVRLMQANTTILLNTYLSHQGSPFSEPGFFNTGRLHYDGVPTIAIHFLEWRSMTDMERLGQNYRVYSIFFEFLQLIWDDQLEINPYETELLEMLKATQLHIKGLLSNLTGIMCSLGSPPTPLTDPLMMKVTEADTFEKKFRGSVVCYRYRQWVDRTVRDFSLLQNKYRS</sequence>
<evidence type="ECO:0000256" key="2">
    <source>
        <dbReference type="ARBA" id="ARBA00007432"/>
    </source>
</evidence>
<protein>
    <submittedName>
        <fullName evidence="7">Cardiotrophin-2-like</fullName>
    </submittedName>
</protein>
<gene>
    <name evidence="7" type="primary">LOC110086423</name>
</gene>
<dbReference type="Gene3D" id="1.20.1250.10">
    <property type="match status" value="1"/>
</dbReference>
<evidence type="ECO:0000256" key="3">
    <source>
        <dbReference type="ARBA" id="ARBA00022514"/>
    </source>
</evidence>
<dbReference type="GO" id="GO:0005125">
    <property type="term" value="F:cytokine activity"/>
    <property type="evidence" value="ECO:0007669"/>
    <property type="project" value="UniProtKB-KW"/>
</dbReference>
<dbReference type="InterPro" id="IPR009079">
    <property type="entry name" value="4_helix_cytokine-like_core"/>
</dbReference>
<comment type="similarity">
    <text evidence="2">Belongs to the IL-6 superfamily.</text>
</comment>
<dbReference type="InterPro" id="IPR010681">
    <property type="entry name" value="PRF/CT"/>
</dbReference>
<name>A0A6J0USN0_9SAUR</name>
<evidence type="ECO:0000256" key="5">
    <source>
        <dbReference type="SAM" id="SignalP"/>
    </source>
</evidence>
<reference evidence="7" key="1">
    <citation type="submission" date="2025-08" db="UniProtKB">
        <authorList>
            <consortium name="RefSeq"/>
        </authorList>
    </citation>
    <scope>IDENTIFICATION</scope>
</reference>
<dbReference type="PANTHER" id="PTHR21353">
    <property type="match status" value="1"/>
</dbReference>
<feature type="signal peptide" evidence="5">
    <location>
        <begin position="1"/>
        <end position="22"/>
    </location>
</feature>
<dbReference type="KEGG" id="pvt:110086423"/>
<dbReference type="InParanoid" id="A0A6J0USN0"/>
<organism evidence="6 7">
    <name type="scientific">Pogona vitticeps</name>
    <name type="common">central bearded dragon</name>
    <dbReference type="NCBI Taxonomy" id="103695"/>
    <lineage>
        <taxon>Eukaryota</taxon>
        <taxon>Metazoa</taxon>
        <taxon>Chordata</taxon>
        <taxon>Craniata</taxon>
        <taxon>Vertebrata</taxon>
        <taxon>Euteleostomi</taxon>
        <taxon>Lepidosauria</taxon>
        <taxon>Squamata</taxon>
        <taxon>Bifurcata</taxon>
        <taxon>Unidentata</taxon>
        <taxon>Episquamata</taxon>
        <taxon>Toxicofera</taxon>
        <taxon>Iguania</taxon>
        <taxon>Acrodonta</taxon>
        <taxon>Agamidae</taxon>
        <taxon>Amphibolurinae</taxon>
        <taxon>Pogona</taxon>
    </lineage>
</organism>
<dbReference type="GO" id="GO:0007166">
    <property type="term" value="P:cell surface receptor signaling pathway"/>
    <property type="evidence" value="ECO:0007669"/>
    <property type="project" value="TreeGrafter"/>
</dbReference>
<evidence type="ECO:0000313" key="7">
    <source>
        <dbReference type="RefSeq" id="XP_020662983.2"/>
    </source>
</evidence>
<evidence type="ECO:0000313" key="6">
    <source>
        <dbReference type="Proteomes" id="UP001652642"/>
    </source>
</evidence>
<dbReference type="PANTHER" id="PTHR21353:SF8">
    <property type="entry name" value="CARDIOTROPHIN-2"/>
    <property type="match status" value="1"/>
</dbReference>
<evidence type="ECO:0000256" key="1">
    <source>
        <dbReference type="ARBA" id="ARBA00004613"/>
    </source>
</evidence>
<dbReference type="Proteomes" id="UP001652642">
    <property type="component" value="Chromosome 6"/>
</dbReference>
<comment type="subcellular location">
    <subcellularLocation>
        <location evidence="1">Secreted</location>
    </subcellularLocation>
</comment>
<proteinExistence type="inferred from homology"/>
<keyword evidence="6" id="KW-1185">Reference proteome</keyword>
<evidence type="ECO:0000256" key="4">
    <source>
        <dbReference type="ARBA" id="ARBA00022525"/>
    </source>
</evidence>
<keyword evidence="3" id="KW-0202">Cytokine</keyword>
<dbReference type="GeneID" id="110086423"/>
<dbReference type="OrthoDB" id="9948731at2759"/>
<dbReference type="SUPFAM" id="SSF47266">
    <property type="entry name" value="4-helical cytokines"/>
    <property type="match status" value="1"/>
</dbReference>
<dbReference type="Pfam" id="PF06875">
    <property type="entry name" value="PRF"/>
    <property type="match status" value="1"/>
</dbReference>
<keyword evidence="5" id="KW-0732">Signal</keyword>
<accession>A0A6J0USN0</accession>
<keyword evidence="4" id="KW-0964">Secreted</keyword>
<feature type="chain" id="PRO_5046690633" evidence="5">
    <location>
        <begin position="23"/>
        <end position="206"/>
    </location>
</feature>
<dbReference type="GO" id="GO:0005615">
    <property type="term" value="C:extracellular space"/>
    <property type="evidence" value="ECO:0007669"/>
    <property type="project" value="UniProtKB-KW"/>
</dbReference>